<gene>
    <name evidence="1" type="ORF">SAMN06264855_1031</name>
</gene>
<dbReference type="AlphaFoldDB" id="A0A238VL13"/>
<organism evidence="1 2">
    <name type="scientific">Halorubrum vacuolatum</name>
    <name type="common">Natronobacterium vacuolatum</name>
    <dbReference type="NCBI Taxonomy" id="63740"/>
    <lineage>
        <taxon>Archaea</taxon>
        <taxon>Methanobacteriati</taxon>
        <taxon>Methanobacteriota</taxon>
        <taxon>Stenosarchaea group</taxon>
        <taxon>Halobacteria</taxon>
        <taxon>Halobacteriales</taxon>
        <taxon>Haloferacaceae</taxon>
        <taxon>Halorubrum</taxon>
    </lineage>
</organism>
<dbReference type="Proteomes" id="UP000198397">
    <property type="component" value="Unassembled WGS sequence"/>
</dbReference>
<sequence>MICLLEHPIESSNHPEQCRLSQEHIGPEKLFSQKDTGNIGFIDAMLGGVNLRIQ</sequence>
<evidence type="ECO:0000313" key="1">
    <source>
        <dbReference type="EMBL" id="SNR34413.1"/>
    </source>
</evidence>
<evidence type="ECO:0000313" key="2">
    <source>
        <dbReference type="Proteomes" id="UP000198397"/>
    </source>
</evidence>
<protein>
    <submittedName>
        <fullName evidence="1">Uncharacterized protein</fullName>
    </submittedName>
</protein>
<name>A0A238VL13_HALVU</name>
<keyword evidence="2" id="KW-1185">Reference proteome</keyword>
<dbReference type="EMBL" id="FZNQ01000003">
    <property type="protein sequence ID" value="SNR34413.1"/>
    <property type="molecule type" value="Genomic_DNA"/>
</dbReference>
<accession>A0A238VL13</accession>
<proteinExistence type="predicted"/>
<reference evidence="1 2" key="1">
    <citation type="submission" date="2017-06" db="EMBL/GenBank/DDBJ databases">
        <authorList>
            <person name="Kim H.J."/>
            <person name="Triplett B.A."/>
        </authorList>
    </citation>
    <scope>NUCLEOTIDE SEQUENCE [LARGE SCALE GENOMIC DNA]</scope>
    <source>
        <strain evidence="1 2">DSM 8800</strain>
    </source>
</reference>